<reference evidence="1" key="1">
    <citation type="submission" date="2016-08" db="EMBL/GenBank/DDBJ databases">
        <authorList>
            <person name="Ngugi D.K."/>
            <person name="Miyake S."/>
            <person name="Stingl U."/>
        </authorList>
    </citation>
    <scope>NUCLEOTIDE SEQUENCE</scope>
    <source>
        <strain evidence="1">SCG-B11WGA-EpuloA1</strain>
    </source>
</reference>
<accession>A0ACC8XCI1</accession>
<organism evidence="1 2">
    <name type="scientific">Candidatus Epulonipiscium fishelsonii</name>
    <dbReference type="NCBI Taxonomy" id="77094"/>
    <lineage>
        <taxon>Bacteria</taxon>
        <taxon>Bacillati</taxon>
        <taxon>Bacillota</taxon>
        <taxon>Clostridia</taxon>
        <taxon>Lachnospirales</taxon>
        <taxon>Lachnospiraceae</taxon>
        <taxon>Candidatus Epulonipiscium</taxon>
    </lineage>
</organism>
<gene>
    <name evidence="1" type="ORF">AN396_06010</name>
</gene>
<keyword evidence="2" id="KW-1185">Reference proteome</keyword>
<comment type="caution">
    <text evidence="1">The sequence shown here is derived from an EMBL/GenBank/DDBJ whole genome shotgun (WGS) entry which is preliminary data.</text>
</comment>
<dbReference type="EMBL" id="LJDB01000050">
    <property type="protein sequence ID" value="ONI40533.1"/>
    <property type="molecule type" value="Genomic_DNA"/>
</dbReference>
<name>A0ACC8XCI1_9FIRM</name>
<proteinExistence type="predicted"/>
<dbReference type="Proteomes" id="UP000188605">
    <property type="component" value="Unassembled WGS sequence"/>
</dbReference>
<sequence>MVPIATIAAVGILYGFTAALSRPQVQALLPFLENEYIYYVLFLIREISGQVFGLIPVLFAISISFGLAKREKEIAAMAGFVTYYVMLFSASYMIKSGLFEFGNVGLGNALGISGTIEMGAVGGMVAGILASKLHNKYYNISLPVAIAFFGGKRFVSIAVIVCGTILGQILPFIWMPISSLINAIGMAIAGAGNFGVFIYGMLERLLVPTGLHHILNGIFRTTAAGGVYEGVEGVWNIFFQFFGTVDIEVLKPFTAFMAQGKIPFMVFGLPAAALGIYHATPKDKRKAVGPLLIAGALASFTTGITEPIEFSFLFIAPFLFVMHSILVGISFFLMAILEVGIGNTQGGIIDLFVYGFLVPNSNWTYAVYVGIGYAIIYYTMFRWYFKKNGLVVEASEEDEIEEKSSGNQKSQTILQGLGGRDNIVEINNCFTRLRVDVKDVNKIDEALLKTTGSIGINKTSQTHVQIIYGPKVDVIASDLKTII</sequence>
<protein>
    <submittedName>
        <fullName evidence="1">PTS trehalose transporter subunit IIBC</fullName>
    </submittedName>
</protein>
<evidence type="ECO:0000313" key="1">
    <source>
        <dbReference type="EMBL" id="ONI40533.1"/>
    </source>
</evidence>
<evidence type="ECO:0000313" key="2">
    <source>
        <dbReference type="Proteomes" id="UP000188605"/>
    </source>
</evidence>